<reference evidence="1 2" key="1">
    <citation type="submission" date="2016-04" db="EMBL/GenBank/DDBJ databases">
        <title>Genome sequence of Methanosphaera cuniculi DSM 4103.</title>
        <authorList>
            <person name="Poehlein A."/>
            <person name="Seedorf H."/>
            <person name="Daniel R."/>
        </authorList>
    </citation>
    <scope>NUCLEOTIDE SEQUENCE [LARGE SCALE GENOMIC DNA]</scope>
    <source>
        <strain evidence="1 2">DSM 4103</strain>
    </source>
</reference>
<dbReference type="RefSeq" id="WP_170104064.1">
    <property type="nucleotide sequence ID" value="NZ_LMVN01000011.1"/>
</dbReference>
<organism evidence="1 2">
    <name type="scientific">Methanosphaera cuniculi</name>
    <dbReference type="NCBI Taxonomy" id="1077256"/>
    <lineage>
        <taxon>Archaea</taxon>
        <taxon>Methanobacteriati</taxon>
        <taxon>Methanobacteriota</taxon>
        <taxon>Methanomada group</taxon>
        <taxon>Methanobacteria</taxon>
        <taxon>Methanobacteriales</taxon>
        <taxon>Methanobacteriaceae</taxon>
        <taxon>Methanosphaera</taxon>
    </lineage>
</organism>
<gene>
    <name evidence="1" type="ORF">MSCUN_11050</name>
</gene>
<protein>
    <submittedName>
        <fullName evidence="1">Uncharacterized protein</fullName>
    </submittedName>
</protein>
<dbReference type="Proteomes" id="UP000246004">
    <property type="component" value="Unassembled WGS sequence"/>
</dbReference>
<name>A0A2V2BTM9_9EURY</name>
<evidence type="ECO:0000313" key="1">
    <source>
        <dbReference type="EMBL" id="PWL08011.1"/>
    </source>
</evidence>
<dbReference type="EMBL" id="LWMS01000033">
    <property type="protein sequence ID" value="PWL08011.1"/>
    <property type="molecule type" value="Genomic_DNA"/>
</dbReference>
<dbReference type="AlphaFoldDB" id="A0A2V2BTM9"/>
<sequence>MNRFEDELQYLTYQLQLMNKEKDKEKELYKYLVNKRTILLNELVKE</sequence>
<proteinExistence type="predicted"/>
<accession>A0A2V2BTM9</accession>
<comment type="caution">
    <text evidence="1">The sequence shown here is derived from an EMBL/GenBank/DDBJ whole genome shotgun (WGS) entry which is preliminary data.</text>
</comment>
<evidence type="ECO:0000313" key="2">
    <source>
        <dbReference type="Proteomes" id="UP000246004"/>
    </source>
</evidence>